<protein>
    <submittedName>
        <fullName evidence="7">AP4AT protein</fullName>
    </submittedName>
</protein>
<evidence type="ECO:0000256" key="2">
    <source>
        <dbReference type="ARBA" id="ARBA00004555"/>
    </source>
</evidence>
<feature type="compositionally biased region" description="Basic and acidic residues" evidence="5">
    <location>
        <begin position="293"/>
        <end position="309"/>
    </location>
</feature>
<feature type="compositionally biased region" description="Pro residues" evidence="5">
    <location>
        <begin position="235"/>
        <end position="246"/>
    </location>
</feature>
<feature type="compositionally biased region" description="Low complexity" evidence="5">
    <location>
        <begin position="310"/>
        <end position="327"/>
    </location>
</feature>
<proteinExistence type="predicted"/>
<dbReference type="SUPFAM" id="SSF48371">
    <property type="entry name" value="ARM repeat"/>
    <property type="match status" value="1"/>
</dbReference>
<dbReference type="EMBL" id="VXAU01005350">
    <property type="protein sequence ID" value="NXK96785.1"/>
    <property type="molecule type" value="Genomic_DNA"/>
</dbReference>
<comment type="subcellular location">
    <subcellularLocation>
        <location evidence="1">Cytoplasmic vesicle</location>
    </subcellularLocation>
    <subcellularLocation>
        <location evidence="2">Golgi apparatus</location>
    </subcellularLocation>
</comment>
<dbReference type="AlphaFoldDB" id="A0A7L0NUJ8"/>
<dbReference type="InterPro" id="IPR016024">
    <property type="entry name" value="ARM-type_fold"/>
</dbReference>
<feature type="region of interest" description="Disordered" evidence="5">
    <location>
        <begin position="550"/>
        <end position="589"/>
    </location>
</feature>
<feature type="region of interest" description="Disordered" evidence="5">
    <location>
        <begin position="127"/>
        <end position="166"/>
    </location>
</feature>
<dbReference type="Proteomes" id="UP000520463">
    <property type="component" value="Unassembled WGS sequence"/>
</dbReference>
<feature type="domain" description="AP-4 complex accessory subunit Tepsin VHS/ENTH-like" evidence="6">
    <location>
        <begin position="347"/>
        <end position="450"/>
    </location>
</feature>
<dbReference type="CDD" id="cd03572">
    <property type="entry name" value="ENTH_like_Tepsin"/>
    <property type="match status" value="1"/>
</dbReference>
<feature type="non-terminal residue" evidence="7">
    <location>
        <position position="1"/>
    </location>
</feature>
<evidence type="ECO:0000313" key="8">
    <source>
        <dbReference type="Proteomes" id="UP000520463"/>
    </source>
</evidence>
<evidence type="ECO:0000256" key="4">
    <source>
        <dbReference type="ARBA" id="ARBA00023329"/>
    </source>
</evidence>
<keyword evidence="8" id="KW-1185">Reference proteome</keyword>
<feature type="non-terminal residue" evidence="7">
    <location>
        <position position="589"/>
    </location>
</feature>
<comment type="caution">
    <text evidence="7">The sequence shown here is derived from an EMBL/GenBank/DDBJ whole genome shotgun (WGS) entry which is preliminary data.</text>
</comment>
<dbReference type="GO" id="GO:0032588">
    <property type="term" value="C:trans-Golgi network membrane"/>
    <property type="evidence" value="ECO:0007669"/>
    <property type="project" value="TreeGrafter"/>
</dbReference>
<sequence length="589" mass="60731">EISHESPGSSQCLLEHLLTRLQSSSCHVKLKVLKILLHTCSQGSPQFVLQLRRNAAFIREAAVFSGPPDPLHGNSLNQKVRAAAQVGSVGTGQPSPLPVLPALPSLPIPQDLASVLFSDAPLPQPLALPPAPAGECSPPTPPRAGAASGGTPSAERSPCFPGMGSSPSPCGALQGFGFSGDRSYPASTGEALLSSLQRAAEAVAQAVLPAPGAPRRPRGDLPEDTYEPVRAPSPAGSPAPPPPPAPRGSRGGSCREVRGSPPVRGPWGPHRSAAVPAVRHQPGLAGGGWEEADGGHSSRESSQGHEQSRASDSGSKSGSDSRSGASRELCYGAESRVDADSPGDCRREVSLVSGLTRGARVFLTREEAQHFLKECGLLNCEVVLELLCRALEDPSDSVRMRSMSALSALGCSDLLSPEQIFAVTQQHLQQLSQSSPGPVANRATKMLRQFEALCRAQPPPKTPAPAPPGGSAGDLLMDTPALPGESILTPLTPAPAPPAPGAELGRAAEHFGAAVPACPCQQDGELGLGGDAAAPELSLFAGMELVARPGAVLRPESPPAEPQVLPRDTDTDTDTEGPRQPSAFAFLNM</sequence>
<evidence type="ECO:0000256" key="3">
    <source>
        <dbReference type="ARBA" id="ARBA00023034"/>
    </source>
</evidence>
<dbReference type="InterPro" id="IPR039273">
    <property type="entry name" value="TEPSIN"/>
</dbReference>
<feature type="region of interest" description="Disordered" evidence="5">
    <location>
        <begin position="456"/>
        <end position="487"/>
    </location>
</feature>
<dbReference type="PANTHER" id="PTHR21514">
    <property type="entry name" value="AP-4 COMPLEX ACCESSORY SUBUNIT TEPSIN"/>
    <property type="match status" value="1"/>
</dbReference>
<evidence type="ECO:0000256" key="5">
    <source>
        <dbReference type="SAM" id="MobiDB-lite"/>
    </source>
</evidence>
<dbReference type="InterPro" id="IPR058028">
    <property type="entry name" value="Tepsin_VHS/ENTH-like"/>
</dbReference>
<feature type="region of interest" description="Disordered" evidence="5">
    <location>
        <begin position="207"/>
        <end position="327"/>
    </location>
</feature>
<reference evidence="7 8" key="1">
    <citation type="submission" date="2019-09" db="EMBL/GenBank/DDBJ databases">
        <title>Bird 10,000 Genomes (B10K) Project - Family phase.</title>
        <authorList>
            <person name="Zhang G."/>
        </authorList>
    </citation>
    <scope>NUCLEOTIDE SEQUENCE [LARGE SCALE GENOMIC DNA]</scope>
    <source>
        <strain evidence="7">B10K-DU-001-43</strain>
        <tissue evidence="7">Muscle</tissue>
    </source>
</reference>
<evidence type="ECO:0000313" key="7">
    <source>
        <dbReference type="EMBL" id="NXK96785.1"/>
    </source>
</evidence>
<feature type="compositionally biased region" description="Pro residues" evidence="5">
    <location>
        <begin position="457"/>
        <end position="468"/>
    </location>
</feature>
<evidence type="ECO:0000256" key="1">
    <source>
        <dbReference type="ARBA" id="ARBA00004541"/>
    </source>
</evidence>
<dbReference type="InterPro" id="IPR008942">
    <property type="entry name" value="ENTH_VHS"/>
</dbReference>
<dbReference type="PANTHER" id="PTHR21514:SF0">
    <property type="entry name" value="AP-4 COMPLEX ACCESSORY SUBUNIT TEPSIN"/>
    <property type="match status" value="1"/>
</dbReference>
<dbReference type="SUPFAM" id="SSF48464">
    <property type="entry name" value="ENTH/VHS domain"/>
    <property type="match status" value="1"/>
</dbReference>
<evidence type="ECO:0000259" key="6">
    <source>
        <dbReference type="Pfam" id="PF25827"/>
    </source>
</evidence>
<dbReference type="Pfam" id="PF25827">
    <property type="entry name" value="TVHS-like"/>
    <property type="match status" value="1"/>
</dbReference>
<name>A0A7L0NUJ8_9PASS</name>
<keyword evidence="4" id="KW-0968">Cytoplasmic vesicle</keyword>
<dbReference type="OrthoDB" id="118154at2759"/>
<dbReference type="InterPro" id="IPR035802">
    <property type="entry name" value="ENTH/VHS_tepsin"/>
</dbReference>
<dbReference type="Gene3D" id="1.25.40.90">
    <property type="match status" value="1"/>
</dbReference>
<keyword evidence="3" id="KW-0333">Golgi apparatus</keyword>
<gene>
    <name evidence="7" type="primary">Tepsin</name>
    <name evidence="7" type="ORF">FORRUF_R14089</name>
</gene>
<feature type="compositionally biased region" description="Pro residues" evidence="5">
    <location>
        <begin position="127"/>
        <end position="142"/>
    </location>
</feature>
<accession>A0A7L0NUJ8</accession>
<organism evidence="7 8">
    <name type="scientific">Formicarius rufipectus</name>
    <dbReference type="NCBI Taxonomy" id="1118560"/>
    <lineage>
        <taxon>Eukaryota</taxon>
        <taxon>Metazoa</taxon>
        <taxon>Chordata</taxon>
        <taxon>Craniata</taxon>
        <taxon>Vertebrata</taxon>
        <taxon>Euteleostomi</taxon>
        <taxon>Archelosauria</taxon>
        <taxon>Archosauria</taxon>
        <taxon>Dinosauria</taxon>
        <taxon>Saurischia</taxon>
        <taxon>Theropoda</taxon>
        <taxon>Coelurosauria</taxon>
        <taxon>Aves</taxon>
        <taxon>Neognathae</taxon>
        <taxon>Neoaves</taxon>
        <taxon>Telluraves</taxon>
        <taxon>Australaves</taxon>
        <taxon>Passeriformes</taxon>
        <taxon>Formicariidae</taxon>
        <taxon>Formicarius</taxon>
    </lineage>
</organism>
<dbReference type="GO" id="GO:0031410">
    <property type="term" value="C:cytoplasmic vesicle"/>
    <property type="evidence" value="ECO:0007669"/>
    <property type="project" value="UniProtKB-SubCell"/>
</dbReference>